<dbReference type="GO" id="GO:0005524">
    <property type="term" value="F:ATP binding"/>
    <property type="evidence" value="ECO:0007669"/>
    <property type="project" value="InterPro"/>
</dbReference>
<dbReference type="InterPro" id="IPR011009">
    <property type="entry name" value="Kinase-like_dom_sf"/>
</dbReference>
<dbReference type="PANTHER" id="PTHR44329">
    <property type="entry name" value="SERINE/THREONINE-PROTEIN KINASE TNNI3K-RELATED"/>
    <property type="match status" value="1"/>
</dbReference>
<proteinExistence type="predicted"/>
<dbReference type="PANTHER" id="PTHR44329:SF214">
    <property type="entry name" value="PROTEIN KINASE DOMAIN-CONTAINING PROTEIN"/>
    <property type="match status" value="1"/>
</dbReference>
<dbReference type="Gene3D" id="1.10.510.10">
    <property type="entry name" value="Transferase(Phosphotransferase) domain 1"/>
    <property type="match status" value="2"/>
</dbReference>
<sequence>MVVPFSVLRLDNIPSDQVLLGIAQRFQRMPENERLCRSVLDRLELLHVPVAALNRNDTLQSECADVLVRLLRLLGENPLLARLAKSETTVQIVYDLHLRVDRISEGLDLEEEEGASTGEGGEGRQVGERAAYALKLAVDGQQETPDMLALKSATFDRLTSYTCMPPGLIAAFDWFIPFESLDVEDESIGFGTYGAPRRGTWVANGQRHDVAVKLLYDETGGNTEQAFLNQLHFWFNLAPHKNVLKLNGGNHMHTPPYFVCENAYEGNLVDFFERKGNREHVWSMLAQLAEGLKFLHDQNIVHGGFKCTNVLVAEGPAVKLADFNFSCIRRLSLGLSENGGPRLESDTYLLGMCVIEALTLEPPFGYIDDDDDIVAMINHGELPARPSGLPDEEWMFITKLCAEDFNERPTIDEALATIRQFETLTAIGA</sequence>
<dbReference type="Proteomes" id="UP000697107">
    <property type="component" value="Unassembled WGS sequence"/>
</dbReference>
<dbReference type="VEuPathDB" id="FungiDB:PC110_g6941"/>
<feature type="domain" description="Protein kinase" evidence="1">
    <location>
        <begin position="182"/>
        <end position="422"/>
    </location>
</feature>
<dbReference type="GO" id="GO:0004674">
    <property type="term" value="F:protein serine/threonine kinase activity"/>
    <property type="evidence" value="ECO:0007669"/>
    <property type="project" value="TreeGrafter"/>
</dbReference>
<accession>A0A8T1FR48</accession>
<reference evidence="2" key="1">
    <citation type="submission" date="2018-10" db="EMBL/GenBank/DDBJ databases">
        <title>Effector identification in a new, highly contiguous assembly of the strawberry crown rot pathogen Phytophthora cactorum.</title>
        <authorList>
            <person name="Armitage A.D."/>
            <person name="Nellist C.F."/>
            <person name="Bates H."/>
            <person name="Vickerstaff R.J."/>
            <person name="Harrison R.J."/>
        </authorList>
    </citation>
    <scope>NUCLEOTIDE SEQUENCE</scope>
    <source>
        <strain evidence="2">P415</strain>
    </source>
</reference>
<evidence type="ECO:0000313" key="2">
    <source>
        <dbReference type="EMBL" id="KAG2980927.1"/>
    </source>
</evidence>
<evidence type="ECO:0000259" key="1">
    <source>
        <dbReference type="PROSITE" id="PS50011"/>
    </source>
</evidence>
<evidence type="ECO:0000313" key="3">
    <source>
        <dbReference type="Proteomes" id="UP000697107"/>
    </source>
</evidence>
<dbReference type="PROSITE" id="PS50011">
    <property type="entry name" value="PROTEIN_KINASE_DOM"/>
    <property type="match status" value="1"/>
</dbReference>
<protein>
    <recommendedName>
        <fullName evidence="1">Protein kinase domain-containing protein</fullName>
    </recommendedName>
</protein>
<dbReference type="InterPro" id="IPR001245">
    <property type="entry name" value="Ser-Thr/Tyr_kinase_cat_dom"/>
</dbReference>
<dbReference type="Pfam" id="PF07714">
    <property type="entry name" value="PK_Tyr_Ser-Thr"/>
    <property type="match status" value="1"/>
</dbReference>
<dbReference type="InterPro" id="IPR000719">
    <property type="entry name" value="Prot_kinase_dom"/>
</dbReference>
<dbReference type="InterPro" id="IPR051681">
    <property type="entry name" value="Ser/Thr_Kinases-Pseudokinases"/>
</dbReference>
<dbReference type="VEuPathDB" id="FungiDB:PC110_g6942"/>
<dbReference type="EMBL" id="RCML01000321">
    <property type="protein sequence ID" value="KAG2980927.1"/>
    <property type="molecule type" value="Genomic_DNA"/>
</dbReference>
<gene>
    <name evidence="2" type="ORF">PC118_g10894</name>
</gene>
<organism evidence="2 3">
    <name type="scientific">Phytophthora cactorum</name>
    <dbReference type="NCBI Taxonomy" id="29920"/>
    <lineage>
        <taxon>Eukaryota</taxon>
        <taxon>Sar</taxon>
        <taxon>Stramenopiles</taxon>
        <taxon>Oomycota</taxon>
        <taxon>Peronosporomycetes</taxon>
        <taxon>Peronosporales</taxon>
        <taxon>Peronosporaceae</taxon>
        <taxon>Phytophthora</taxon>
    </lineage>
</organism>
<name>A0A8T1FR48_9STRA</name>
<dbReference type="AlphaFoldDB" id="A0A8T1FR48"/>
<dbReference type="Gene3D" id="3.30.200.20">
    <property type="entry name" value="Phosphorylase Kinase, domain 1"/>
    <property type="match status" value="1"/>
</dbReference>
<dbReference type="SUPFAM" id="SSF56112">
    <property type="entry name" value="Protein kinase-like (PK-like)"/>
    <property type="match status" value="1"/>
</dbReference>
<comment type="caution">
    <text evidence="2">The sequence shown here is derived from an EMBL/GenBank/DDBJ whole genome shotgun (WGS) entry which is preliminary data.</text>
</comment>